<dbReference type="OrthoDB" id="9784844at2"/>
<dbReference type="InterPro" id="IPR010380">
    <property type="entry name" value="DUF975"/>
</dbReference>
<sequence>MLYTLRIKALKKTALSSLSGNWGKSIGVIIVLFLISAFVPTFVEIALTGDVTQWLEQGTTPLWVEAVVLAVQVALIPLYFGAYVYFVTLVRQNDATFDLAFKGLTKQYYLKTLLTGVLMSIYVFLWALLLIIPGIIKAFSYSQTYYILKDRPDLRPNQAITESRRLMKGYKWKYFMTLLSFIGWFFVAVFTLGIGFIWLIPYIYATIAAFYDELRNQNVPESEAV</sequence>
<name>A0A3M7TVQ5_9BACI</name>
<keyword evidence="1" id="KW-1133">Transmembrane helix</keyword>
<keyword evidence="1" id="KW-0472">Membrane</keyword>
<protein>
    <submittedName>
        <fullName evidence="2">DUF975 family protein</fullName>
    </submittedName>
</protein>
<feature type="transmembrane region" description="Helical" evidence="1">
    <location>
        <begin position="21"/>
        <end position="43"/>
    </location>
</feature>
<keyword evidence="1" id="KW-0812">Transmembrane</keyword>
<feature type="transmembrane region" description="Helical" evidence="1">
    <location>
        <begin position="108"/>
        <end position="136"/>
    </location>
</feature>
<evidence type="ECO:0000256" key="1">
    <source>
        <dbReference type="SAM" id="Phobius"/>
    </source>
</evidence>
<dbReference type="Proteomes" id="UP000278746">
    <property type="component" value="Unassembled WGS sequence"/>
</dbReference>
<dbReference type="EMBL" id="RHIB01000001">
    <property type="protein sequence ID" value="RNA69339.1"/>
    <property type="molecule type" value="Genomic_DNA"/>
</dbReference>
<reference evidence="2 3" key="1">
    <citation type="submission" date="2018-10" db="EMBL/GenBank/DDBJ databases">
        <title>Bacillus Keqinensis sp. nov., a moderately halophilic bacterium isolated from a saline-alkaline lake.</title>
        <authorList>
            <person name="Wang H."/>
        </authorList>
    </citation>
    <scope>NUCLEOTIDE SEQUENCE [LARGE SCALE GENOMIC DNA]</scope>
    <source>
        <strain evidence="2 3">KQ-3</strain>
    </source>
</reference>
<keyword evidence="3" id="KW-1185">Reference proteome</keyword>
<feature type="transmembrane region" description="Helical" evidence="1">
    <location>
        <begin position="63"/>
        <end position="87"/>
    </location>
</feature>
<dbReference type="Pfam" id="PF06161">
    <property type="entry name" value="DUF975"/>
    <property type="match status" value="1"/>
</dbReference>
<organism evidence="2 3">
    <name type="scientific">Alteribacter keqinensis</name>
    <dbReference type="NCBI Taxonomy" id="2483800"/>
    <lineage>
        <taxon>Bacteria</taxon>
        <taxon>Bacillati</taxon>
        <taxon>Bacillota</taxon>
        <taxon>Bacilli</taxon>
        <taxon>Bacillales</taxon>
        <taxon>Bacillaceae</taxon>
        <taxon>Alteribacter</taxon>
    </lineage>
</organism>
<accession>A0A3M7TVQ5</accession>
<comment type="caution">
    <text evidence="2">The sequence shown here is derived from an EMBL/GenBank/DDBJ whole genome shotgun (WGS) entry which is preliminary data.</text>
</comment>
<gene>
    <name evidence="2" type="ORF">EBO34_05195</name>
</gene>
<dbReference type="PANTHER" id="PTHR40076:SF1">
    <property type="entry name" value="MEMBRANE PROTEIN"/>
    <property type="match status" value="1"/>
</dbReference>
<feature type="transmembrane region" description="Helical" evidence="1">
    <location>
        <begin position="174"/>
        <end position="200"/>
    </location>
</feature>
<dbReference type="AlphaFoldDB" id="A0A3M7TVQ5"/>
<proteinExistence type="predicted"/>
<evidence type="ECO:0000313" key="2">
    <source>
        <dbReference type="EMBL" id="RNA69339.1"/>
    </source>
</evidence>
<evidence type="ECO:0000313" key="3">
    <source>
        <dbReference type="Proteomes" id="UP000278746"/>
    </source>
</evidence>
<dbReference type="PANTHER" id="PTHR40076">
    <property type="entry name" value="MEMBRANE PROTEIN-RELATED"/>
    <property type="match status" value="1"/>
</dbReference>